<protein>
    <submittedName>
        <fullName evidence="2">Acyl carrier protein</fullName>
    </submittedName>
</protein>
<evidence type="ECO:0000313" key="2">
    <source>
        <dbReference type="EMBL" id="MFD2417272.1"/>
    </source>
</evidence>
<proteinExistence type="predicted"/>
<dbReference type="InterPro" id="IPR009081">
    <property type="entry name" value="PP-bd_ACP"/>
</dbReference>
<feature type="domain" description="Carrier" evidence="1">
    <location>
        <begin position="2"/>
        <end position="76"/>
    </location>
</feature>
<dbReference type="RefSeq" id="WP_378264888.1">
    <property type="nucleotide sequence ID" value="NZ_JBHUKR010000007.1"/>
</dbReference>
<dbReference type="Proteomes" id="UP001597417">
    <property type="component" value="Unassembled WGS sequence"/>
</dbReference>
<dbReference type="EMBL" id="JBHUKR010000007">
    <property type="protein sequence ID" value="MFD2417272.1"/>
    <property type="molecule type" value="Genomic_DNA"/>
</dbReference>
<comment type="caution">
    <text evidence="2">The sequence shown here is derived from an EMBL/GenBank/DDBJ whole genome shotgun (WGS) entry which is preliminary data.</text>
</comment>
<reference evidence="3" key="1">
    <citation type="journal article" date="2019" name="Int. J. Syst. Evol. Microbiol.">
        <title>The Global Catalogue of Microorganisms (GCM) 10K type strain sequencing project: providing services to taxonomists for standard genome sequencing and annotation.</title>
        <authorList>
            <consortium name="The Broad Institute Genomics Platform"/>
            <consortium name="The Broad Institute Genome Sequencing Center for Infectious Disease"/>
            <person name="Wu L."/>
            <person name="Ma J."/>
        </authorList>
    </citation>
    <scope>NUCLEOTIDE SEQUENCE [LARGE SCALE GENOMIC DNA]</scope>
    <source>
        <strain evidence="3">CGMCC 4.7645</strain>
    </source>
</reference>
<dbReference type="PROSITE" id="PS50075">
    <property type="entry name" value="CARRIER"/>
    <property type="match status" value="1"/>
</dbReference>
<dbReference type="Gene3D" id="1.10.1200.10">
    <property type="entry name" value="ACP-like"/>
    <property type="match status" value="1"/>
</dbReference>
<evidence type="ECO:0000259" key="1">
    <source>
        <dbReference type="PROSITE" id="PS50075"/>
    </source>
</evidence>
<keyword evidence="3" id="KW-1185">Reference proteome</keyword>
<dbReference type="InterPro" id="IPR036736">
    <property type="entry name" value="ACP-like_sf"/>
</dbReference>
<organism evidence="2 3">
    <name type="scientific">Amycolatopsis pigmentata</name>
    <dbReference type="NCBI Taxonomy" id="450801"/>
    <lineage>
        <taxon>Bacteria</taxon>
        <taxon>Bacillati</taxon>
        <taxon>Actinomycetota</taxon>
        <taxon>Actinomycetes</taxon>
        <taxon>Pseudonocardiales</taxon>
        <taxon>Pseudonocardiaceae</taxon>
        <taxon>Amycolatopsis</taxon>
    </lineage>
</organism>
<evidence type="ECO:0000313" key="3">
    <source>
        <dbReference type="Proteomes" id="UP001597417"/>
    </source>
</evidence>
<gene>
    <name evidence="2" type="ORF">ACFSXZ_13160</name>
</gene>
<dbReference type="Pfam" id="PF00550">
    <property type="entry name" value="PP-binding"/>
    <property type="match status" value="1"/>
</dbReference>
<accession>A0ABW5FTW0</accession>
<dbReference type="SUPFAM" id="SSF47336">
    <property type="entry name" value="ACP-like"/>
    <property type="match status" value="1"/>
</dbReference>
<name>A0ABW5FTW0_9PSEU</name>
<sequence>MSSALPKLATVLATWSDIDPGEIRREDTLDDLDVDSISRLELALALRKTFAVEVDEDEIFRAKTVADLLRMIETAGV</sequence>